<dbReference type="Gramene" id="OB07G17460.1">
    <property type="protein sequence ID" value="OB07G17460.1"/>
    <property type="gene ID" value="OB07G17460"/>
</dbReference>
<feature type="region of interest" description="Disordered" evidence="1">
    <location>
        <begin position="196"/>
        <end position="227"/>
    </location>
</feature>
<evidence type="ECO:0000313" key="3">
    <source>
        <dbReference type="Proteomes" id="UP000006038"/>
    </source>
</evidence>
<evidence type="ECO:0000313" key="2">
    <source>
        <dbReference type="EnsemblPlants" id="OB07G17460.1"/>
    </source>
</evidence>
<accession>J3MK14</accession>
<sequence>MLQVQGSLRIHTFSSAAVVHAVESSDEDTNPPHFSAVPRNGKKASREEIRKKVKRLVSSLRQKHHISKAANNEAIEGRGGGGQSDVETFVSAKSSELCSFRTDDGSEPPSFRLSPPPPIFPAGCVEGQHPASPVKIIKKLPFGYVIGRRLDAPAAAVPSTKLSLNLKNLMPRLIDLQLKSRSKMIRKKVVRALKERFRGGGGRQGRDEHAGEDKESINDGDGDDDEDVFWRKDVRGLRCRRVQDSDLPY</sequence>
<name>J3MK14_ORYBR</name>
<dbReference type="eggNOG" id="ENOG502R6VC">
    <property type="taxonomic scope" value="Eukaryota"/>
</dbReference>
<feature type="region of interest" description="Disordered" evidence="1">
    <location>
        <begin position="60"/>
        <end position="86"/>
    </location>
</feature>
<reference evidence="2" key="1">
    <citation type="journal article" date="2013" name="Nat. Commun.">
        <title>Whole-genome sequencing of Oryza brachyantha reveals mechanisms underlying Oryza genome evolution.</title>
        <authorList>
            <person name="Chen J."/>
            <person name="Huang Q."/>
            <person name="Gao D."/>
            <person name="Wang J."/>
            <person name="Lang Y."/>
            <person name="Liu T."/>
            <person name="Li B."/>
            <person name="Bai Z."/>
            <person name="Luis Goicoechea J."/>
            <person name="Liang C."/>
            <person name="Chen C."/>
            <person name="Zhang W."/>
            <person name="Sun S."/>
            <person name="Liao Y."/>
            <person name="Zhang X."/>
            <person name="Yang L."/>
            <person name="Song C."/>
            <person name="Wang M."/>
            <person name="Shi J."/>
            <person name="Liu G."/>
            <person name="Liu J."/>
            <person name="Zhou H."/>
            <person name="Zhou W."/>
            <person name="Yu Q."/>
            <person name="An N."/>
            <person name="Chen Y."/>
            <person name="Cai Q."/>
            <person name="Wang B."/>
            <person name="Liu B."/>
            <person name="Min J."/>
            <person name="Huang Y."/>
            <person name="Wu H."/>
            <person name="Li Z."/>
            <person name="Zhang Y."/>
            <person name="Yin Y."/>
            <person name="Song W."/>
            <person name="Jiang J."/>
            <person name="Jackson S.A."/>
            <person name="Wing R.A."/>
            <person name="Wang J."/>
            <person name="Chen M."/>
        </authorList>
    </citation>
    <scope>NUCLEOTIDE SEQUENCE [LARGE SCALE GENOMIC DNA]</scope>
    <source>
        <strain evidence="2">cv. IRGC 101232</strain>
    </source>
</reference>
<dbReference type="AlphaFoldDB" id="J3MK14"/>
<feature type="region of interest" description="Disordered" evidence="1">
    <location>
        <begin position="23"/>
        <end position="48"/>
    </location>
</feature>
<dbReference type="HOGENOM" id="CLU_1083329_0_0_1"/>
<proteinExistence type="predicted"/>
<dbReference type="EnsemblPlants" id="OB07G17460.1">
    <property type="protein sequence ID" value="OB07G17460.1"/>
    <property type="gene ID" value="OB07G17460"/>
</dbReference>
<organism evidence="2">
    <name type="scientific">Oryza brachyantha</name>
    <name type="common">malo sina</name>
    <dbReference type="NCBI Taxonomy" id="4533"/>
    <lineage>
        <taxon>Eukaryota</taxon>
        <taxon>Viridiplantae</taxon>
        <taxon>Streptophyta</taxon>
        <taxon>Embryophyta</taxon>
        <taxon>Tracheophyta</taxon>
        <taxon>Spermatophyta</taxon>
        <taxon>Magnoliopsida</taxon>
        <taxon>Liliopsida</taxon>
        <taxon>Poales</taxon>
        <taxon>Poaceae</taxon>
        <taxon>BOP clade</taxon>
        <taxon>Oryzoideae</taxon>
        <taxon>Oryzeae</taxon>
        <taxon>Oryzinae</taxon>
        <taxon>Oryza</taxon>
    </lineage>
</organism>
<feature type="compositionally biased region" description="Acidic residues" evidence="1">
    <location>
        <begin position="218"/>
        <end position="227"/>
    </location>
</feature>
<dbReference type="OMA" id="CRRVEDN"/>
<dbReference type="Proteomes" id="UP000006038">
    <property type="component" value="Chromosome 7"/>
</dbReference>
<keyword evidence="3" id="KW-1185">Reference proteome</keyword>
<feature type="compositionally biased region" description="Basic and acidic residues" evidence="1">
    <location>
        <begin position="196"/>
        <end position="217"/>
    </location>
</feature>
<evidence type="ECO:0000256" key="1">
    <source>
        <dbReference type="SAM" id="MobiDB-lite"/>
    </source>
</evidence>
<reference evidence="2" key="2">
    <citation type="submission" date="2013-04" db="UniProtKB">
        <authorList>
            <consortium name="EnsemblPlants"/>
        </authorList>
    </citation>
    <scope>IDENTIFICATION</scope>
</reference>
<protein>
    <submittedName>
        <fullName evidence="2">Uncharacterized protein</fullName>
    </submittedName>
</protein>